<evidence type="ECO:0000259" key="5">
    <source>
        <dbReference type="PROSITE" id="PS51352"/>
    </source>
</evidence>
<dbReference type="Gene3D" id="3.40.30.10">
    <property type="entry name" value="Glutaredoxin"/>
    <property type="match status" value="1"/>
</dbReference>
<dbReference type="PROSITE" id="PS51352">
    <property type="entry name" value="THIOREDOXIN_2"/>
    <property type="match status" value="1"/>
</dbReference>
<proteinExistence type="predicted"/>
<dbReference type="PANTHER" id="PTHR45663">
    <property type="entry name" value="GEO12009P1"/>
    <property type="match status" value="1"/>
</dbReference>
<dbReference type="EMBL" id="CP000852">
    <property type="protein sequence ID" value="ABW00898.1"/>
    <property type="molecule type" value="Genomic_DNA"/>
</dbReference>
<dbReference type="HOGENOM" id="CLU_090389_10_1_2"/>
<evidence type="ECO:0000256" key="3">
    <source>
        <dbReference type="ARBA" id="ARBA00023157"/>
    </source>
</evidence>
<evidence type="ECO:0000256" key="2">
    <source>
        <dbReference type="ARBA" id="ARBA00022982"/>
    </source>
</evidence>
<gene>
    <name evidence="6" type="ordered locus">Cmaq_0044</name>
</gene>
<reference evidence="6 7" key="1">
    <citation type="submission" date="2007-10" db="EMBL/GenBank/DDBJ databases">
        <title>Complete sequence of Caldivirga maquilingensis IC-167.</title>
        <authorList>
            <consortium name="US DOE Joint Genome Institute"/>
            <person name="Copeland A."/>
            <person name="Lucas S."/>
            <person name="Lapidus A."/>
            <person name="Barry K."/>
            <person name="Glavina del Rio T."/>
            <person name="Dalin E."/>
            <person name="Tice H."/>
            <person name="Pitluck S."/>
            <person name="Saunders E."/>
            <person name="Brettin T."/>
            <person name="Bruce D."/>
            <person name="Detter J.C."/>
            <person name="Han C."/>
            <person name="Schmutz J."/>
            <person name="Larimer F."/>
            <person name="Land M."/>
            <person name="Hauser L."/>
            <person name="Kyrpides N."/>
            <person name="Ivanova N."/>
            <person name="Biddle J.F."/>
            <person name="Zhang Z."/>
            <person name="Fitz-Gibbon S.T."/>
            <person name="Lowe T.M."/>
            <person name="Saltikov C."/>
            <person name="House C.H."/>
            <person name="Richardson P."/>
        </authorList>
    </citation>
    <scope>NUCLEOTIDE SEQUENCE [LARGE SCALE GENOMIC DNA]</scope>
    <source>
        <strain evidence="7">ATCC 700844 / DSM 13496 / JCM 10307 / IC-167</strain>
    </source>
</reference>
<dbReference type="OrthoDB" id="35385at2157"/>
<dbReference type="GO" id="GO:0005737">
    <property type="term" value="C:cytoplasm"/>
    <property type="evidence" value="ECO:0007669"/>
    <property type="project" value="TreeGrafter"/>
</dbReference>
<dbReference type="InterPro" id="IPR013766">
    <property type="entry name" value="Thioredoxin_domain"/>
</dbReference>
<dbReference type="STRING" id="397948.Cmaq_0044"/>
<sequence>MGEFMANDVDKDPELDKLLERKAREMIKNVNNTGGVVELNRSNFDEFIKTHEVAVVDFWATWCAPCFMLEPIIKRLAAEMPNVGFGRLNTEEEPEIAAKYYVMSLPTVIIFKNGEPIDQVIGVVPKKILQDRIKAYLND</sequence>
<keyword evidence="7" id="KW-1185">Reference proteome</keyword>
<dbReference type="PANTHER" id="PTHR45663:SF11">
    <property type="entry name" value="GEO12009P1"/>
    <property type="match status" value="1"/>
</dbReference>
<protein>
    <submittedName>
        <fullName evidence="6">Thioredoxin</fullName>
    </submittedName>
</protein>
<dbReference type="InterPro" id="IPR005746">
    <property type="entry name" value="Thioredoxin"/>
</dbReference>
<dbReference type="NCBIfam" id="TIGR01068">
    <property type="entry name" value="thioredoxin"/>
    <property type="match status" value="1"/>
</dbReference>
<keyword evidence="1" id="KW-0813">Transport</keyword>
<dbReference type="KEGG" id="cma:Cmaq_0044"/>
<dbReference type="AlphaFoldDB" id="A8M9L7"/>
<organism evidence="6 7">
    <name type="scientific">Caldivirga maquilingensis (strain ATCC 700844 / DSM 13496 / JCM 10307 / IC-167)</name>
    <dbReference type="NCBI Taxonomy" id="397948"/>
    <lineage>
        <taxon>Archaea</taxon>
        <taxon>Thermoproteota</taxon>
        <taxon>Thermoprotei</taxon>
        <taxon>Thermoproteales</taxon>
        <taxon>Thermoproteaceae</taxon>
        <taxon>Caldivirga</taxon>
    </lineage>
</organism>
<dbReference type="GO" id="GO:0015035">
    <property type="term" value="F:protein-disulfide reductase activity"/>
    <property type="evidence" value="ECO:0007669"/>
    <property type="project" value="InterPro"/>
</dbReference>
<evidence type="ECO:0000256" key="4">
    <source>
        <dbReference type="ARBA" id="ARBA00023284"/>
    </source>
</evidence>
<keyword evidence="4" id="KW-0676">Redox-active center</keyword>
<feature type="domain" description="Thioredoxin" evidence="5">
    <location>
        <begin position="17"/>
        <end position="138"/>
    </location>
</feature>
<dbReference type="eggNOG" id="arCOG01972">
    <property type="taxonomic scope" value="Archaea"/>
</dbReference>
<evidence type="ECO:0000313" key="6">
    <source>
        <dbReference type="EMBL" id="ABW00898.1"/>
    </source>
</evidence>
<dbReference type="Proteomes" id="UP000001137">
    <property type="component" value="Chromosome"/>
</dbReference>
<dbReference type="PRINTS" id="PR00421">
    <property type="entry name" value="THIOREDOXIN"/>
</dbReference>
<keyword evidence="2" id="KW-0249">Electron transport</keyword>
<dbReference type="PROSITE" id="PS00194">
    <property type="entry name" value="THIOREDOXIN_1"/>
    <property type="match status" value="1"/>
</dbReference>
<dbReference type="InterPro" id="IPR017937">
    <property type="entry name" value="Thioredoxin_CS"/>
</dbReference>
<evidence type="ECO:0000313" key="7">
    <source>
        <dbReference type="Proteomes" id="UP000001137"/>
    </source>
</evidence>
<name>A8M9L7_CALMQ</name>
<dbReference type="CDD" id="cd02947">
    <property type="entry name" value="TRX_family"/>
    <property type="match status" value="1"/>
</dbReference>
<dbReference type="Pfam" id="PF00085">
    <property type="entry name" value="Thioredoxin"/>
    <property type="match status" value="1"/>
</dbReference>
<accession>A8M9L7</accession>
<dbReference type="InterPro" id="IPR036249">
    <property type="entry name" value="Thioredoxin-like_sf"/>
</dbReference>
<keyword evidence="3" id="KW-1015">Disulfide bond</keyword>
<evidence type="ECO:0000256" key="1">
    <source>
        <dbReference type="ARBA" id="ARBA00022448"/>
    </source>
</evidence>
<dbReference type="SUPFAM" id="SSF52833">
    <property type="entry name" value="Thioredoxin-like"/>
    <property type="match status" value="1"/>
</dbReference>